<dbReference type="PROSITE" id="PS51186">
    <property type="entry name" value="GNAT"/>
    <property type="match status" value="1"/>
</dbReference>
<organism evidence="2 3">
    <name type="scientific">Infirmifilum lucidum</name>
    <dbReference type="NCBI Taxonomy" id="2776706"/>
    <lineage>
        <taxon>Archaea</taxon>
        <taxon>Thermoproteota</taxon>
        <taxon>Thermoprotei</taxon>
        <taxon>Thermofilales</taxon>
        <taxon>Thermofilaceae</taxon>
        <taxon>Infirmifilum</taxon>
    </lineage>
</organism>
<reference evidence="2 3" key="1">
    <citation type="submission" date="2020-10" db="EMBL/GenBank/DDBJ databases">
        <title>Thermofilum lucidum 3507LT sp. nov. a novel member of Thermofilaceae family isolated from Chile hot spring, and proposal of description order Thermofilales.</title>
        <authorList>
            <person name="Zayulina K.S."/>
            <person name="Elcheninov A.G."/>
            <person name="Toshchakov S.V."/>
            <person name="Kublanov I.V."/>
        </authorList>
    </citation>
    <scope>NUCLEOTIDE SEQUENCE [LARGE SCALE GENOMIC DNA]</scope>
    <source>
        <strain evidence="2 3">3507LT</strain>
    </source>
</reference>
<dbReference type="SUPFAM" id="SSF55729">
    <property type="entry name" value="Acyl-CoA N-acyltransferases (Nat)"/>
    <property type="match status" value="1"/>
</dbReference>
<dbReference type="RefSeq" id="WP_192819050.1">
    <property type="nucleotide sequence ID" value="NZ_CP062310.1"/>
</dbReference>
<dbReference type="InterPro" id="IPR016181">
    <property type="entry name" value="Acyl_CoA_acyltransferase"/>
</dbReference>
<dbReference type="Proteomes" id="UP000594121">
    <property type="component" value="Chromosome"/>
</dbReference>
<dbReference type="InParanoid" id="A0A7L9FGX2"/>
<evidence type="ECO:0000259" key="1">
    <source>
        <dbReference type="PROSITE" id="PS51186"/>
    </source>
</evidence>
<evidence type="ECO:0000313" key="3">
    <source>
        <dbReference type="Proteomes" id="UP000594121"/>
    </source>
</evidence>
<keyword evidence="2" id="KW-0808">Transferase</keyword>
<dbReference type="EMBL" id="CP062310">
    <property type="protein sequence ID" value="QOJ79078.1"/>
    <property type="molecule type" value="Genomic_DNA"/>
</dbReference>
<dbReference type="GO" id="GO:0016747">
    <property type="term" value="F:acyltransferase activity, transferring groups other than amino-acyl groups"/>
    <property type="evidence" value="ECO:0007669"/>
    <property type="project" value="InterPro"/>
</dbReference>
<proteinExistence type="predicted"/>
<dbReference type="KEGG" id="thel:IG193_01015"/>
<dbReference type="GeneID" id="59148433"/>
<gene>
    <name evidence="2" type="ORF">IG193_01015</name>
</gene>
<accession>A0A7L9FGX2</accession>
<evidence type="ECO:0000313" key="2">
    <source>
        <dbReference type="EMBL" id="QOJ79078.1"/>
    </source>
</evidence>
<name>A0A7L9FGX2_9CREN</name>
<dbReference type="InterPro" id="IPR000182">
    <property type="entry name" value="GNAT_dom"/>
</dbReference>
<keyword evidence="3" id="KW-1185">Reference proteome</keyword>
<feature type="domain" description="N-acetyltransferase" evidence="1">
    <location>
        <begin position="96"/>
        <end position="192"/>
    </location>
</feature>
<protein>
    <submittedName>
        <fullName evidence="2">GNAT family N-acetyltransferase</fullName>
    </submittedName>
</protein>
<sequence length="195" mass="21887">MLGLSRRCPRAPQTLYWAFRGDPLFTRVFREKSRVLSFFEAIGELLREGALLSVCVQEKGVTVAVAVLSFAFRWTRVSRRALWLLARSLGPRGLLEVAGWLGQSLRYWAATRGLENYCHLLFLASAVRRRGYGSLALSAAEKACGRIGGVGIVLDVDAENPALLLYYRRGYRPLGEAFFSGRRYIVMAKLLRPEA</sequence>
<dbReference type="Gene3D" id="3.40.630.30">
    <property type="match status" value="1"/>
</dbReference>
<dbReference type="Pfam" id="PF00583">
    <property type="entry name" value="Acetyltransf_1"/>
    <property type="match status" value="1"/>
</dbReference>
<dbReference type="AlphaFoldDB" id="A0A7L9FGX2"/>